<dbReference type="EMBL" id="AACS02000008">
    <property type="protein sequence ID" value="EAU86385.1"/>
    <property type="molecule type" value="Genomic_DNA"/>
</dbReference>
<dbReference type="KEGG" id="cci:CC1G_05379"/>
<evidence type="ECO:0000313" key="2">
    <source>
        <dbReference type="EMBL" id="EAU86385.1"/>
    </source>
</evidence>
<dbReference type="Proteomes" id="UP000001861">
    <property type="component" value="Unassembled WGS sequence"/>
</dbReference>
<organism evidence="2 3">
    <name type="scientific">Coprinopsis cinerea (strain Okayama-7 / 130 / ATCC MYA-4618 / FGSC 9003)</name>
    <name type="common">Inky cap fungus</name>
    <name type="synonym">Hormographiella aspergillata</name>
    <dbReference type="NCBI Taxonomy" id="240176"/>
    <lineage>
        <taxon>Eukaryota</taxon>
        <taxon>Fungi</taxon>
        <taxon>Dikarya</taxon>
        <taxon>Basidiomycota</taxon>
        <taxon>Agaricomycotina</taxon>
        <taxon>Agaricomycetes</taxon>
        <taxon>Agaricomycetidae</taxon>
        <taxon>Agaricales</taxon>
        <taxon>Agaricineae</taxon>
        <taxon>Psathyrellaceae</taxon>
        <taxon>Coprinopsis</taxon>
    </lineage>
</organism>
<reference evidence="2 3" key="1">
    <citation type="journal article" date="2010" name="Proc. Natl. Acad. Sci. U.S.A.">
        <title>Insights into evolution of multicellular fungi from the assembled chromosomes of the mushroom Coprinopsis cinerea (Coprinus cinereus).</title>
        <authorList>
            <person name="Stajich J.E."/>
            <person name="Wilke S.K."/>
            <person name="Ahren D."/>
            <person name="Au C.H."/>
            <person name="Birren B.W."/>
            <person name="Borodovsky M."/>
            <person name="Burns C."/>
            <person name="Canback B."/>
            <person name="Casselton L.A."/>
            <person name="Cheng C.K."/>
            <person name="Deng J."/>
            <person name="Dietrich F.S."/>
            <person name="Fargo D.C."/>
            <person name="Farman M.L."/>
            <person name="Gathman A.C."/>
            <person name="Goldberg J."/>
            <person name="Guigo R."/>
            <person name="Hoegger P.J."/>
            <person name="Hooker J.B."/>
            <person name="Huggins A."/>
            <person name="James T.Y."/>
            <person name="Kamada T."/>
            <person name="Kilaru S."/>
            <person name="Kodira C."/>
            <person name="Kues U."/>
            <person name="Kupfer D."/>
            <person name="Kwan H.S."/>
            <person name="Lomsadze A."/>
            <person name="Li W."/>
            <person name="Lilly W.W."/>
            <person name="Ma L.J."/>
            <person name="Mackey A.J."/>
            <person name="Manning G."/>
            <person name="Martin F."/>
            <person name="Muraguchi H."/>
            <person name="Natvig D.O."/>
            <person name="Palmerini H."/>
            <person name="Ramesh M.A."/>
            <person name="Rehmeyer C.J."/>
            <person name="Roe B.A."/>
            <person name="Shenoy N."/>
            <person name="Stanke M."/>
            <person name="Ter-Hovhannisyan V."/>
            <person name="Tunlid A."/>
            <person name="Velagapudi R."/>
            <person name="Vision T.J."/>
            <person name="Zeng Q."/>
            <person name="Zolan M.E."/>
            <person name="Pukkila P.J."/>
        </authorList>
    </citation>
    <scope>NUCLEOTIDE SEQUENCE [LARGE SCALE GENOMIC DNA]</scope>
    <source>
        <strain evidence="3">Okayama-7 / 130 / ATCC MYA-4618 / FGSC 9003</strain>
    </source>
</reference>
<dbReference type="AlphaFoldDB" id="A8NPW2"/>
<proteinExistence type="predicted"/>
<keyword evidence="3" id="KW-1185">Reference proteome</keyword>
<evidence type="ECO:0000256" key="1">
    <source>
        <dbReference type="SAM" id="SignalP"/>
    </source>
</evidence>
<name>A8NPW2_COPC7</name>
<feature type="chain" id="PRO_5002724758" description="Secreted protein" evidence="1">
    <location>
        <begin position="20"/>
        <end position="193"/>
    </location>
</feature>
<dbReference type="GeneID" id="6011949"/>
<dbReference type="InParanoid" id="A8NPW2"/>
<dbReference type="RefSeq" id="XP_001835417.1">
    <property type="nucleotide sequence ID" value="XM_001835365.1"/>
</dbReference>
<feature type="signal peptide" evidence="1">
    <location>
        <begin position="1"/>
        <end position="19"/>
    </location>
</feature>
<evidence type="ECO:0008006" key="4">
    <source>
        <dbReference type="Google" id="ProtNLM"/>
    </source>
</evidence>
<sequence length="193" mass="21125">MKFVFLATILAALTATSTAITYRAYMVDACGLGPYFLCNDEGGVCCKVPTQYGSAVQFDQLPIYTRGIGFRDLGGPCEPLVFSLRGNGTDVCWDSNPGKPVNKLMWLDQKQSLPLILDPFREYRLPTVKSGGDVKKREGDGIVCVGPTEFHYKNFEGEPRSIKVPVAPPNASDIIASLFNEGKYAALEECEKV</sequence>
<evidence type="ECO:0000313" key="3">
    <source>
        <dbReference type="Proteomes" id="UP000001861"/>
    </source>
</evidence>
<accession>A8NPW2</accession>
<comment type="caution">
    <text evidence="2">The sequence shown here is derived from an EMBL/GenBank/DDBJ whole genome shotgun (WGS) entry which is preliminary data.</text>
</comment>
<dbReference type="VEuPathDB" id="FungiDB:CC1G_05379"/>
<gene>
    <name evidence="2" type="ORF">CC1G_05379</name>
</gene>
<keyword evidence="1" id="KW-0732">Signal</keyword>
<protein>
    <recommendedName>
        <fullName evidence="4">Secreted protein</fullName>
    </recommendedName>
</protein>